<evidence type="ECO:0000313" key="2">
    <source>
        <dbReference type="EMBL" id="MBB2992906.1"/>
    </source>
</evidence>
<name>A0A839QFJ8_MYCIR</name>
<keyword evidence="3" id="KW-1185">Reference proteome</keyword>
<sequence length="41" mass="4428">MLTPIRPPTGAQGMDTGIQDVHNPALKPRSRPVSALRTTFV</sequence>
<evidence type="ECO:0000313" key="3">
    <source>
        <dbReference type="Proteomes" id="UP000550501"/>
    </source>
</evidence>
<evidence type="ECO:0000256" key="1">
    <source>
        <dbReference type="SAM" id="MobiDB-lite"/>
    </source>
</evidence>
<proteinExistence type="predicted"/>
<reference evidence="2 3" key="1">
    <citation type="submission" date="2020-08" db="EMBL/GenBank/DDBJ databases">
        <title>The Agave Microbiome: Exploring the role of microbial communities in plant adaptations to desert environments.</title>
        <authorList>
            <person name="Partida-Martinez L.P."/>
        </authorList>
    </citation>
    <scope>NUCLEOTIDE SEQUENCE [LARGE SCALE GENOMIC DNA]</scope>
    <source>
        <strain evidence="2 3">AT2.18</strain>
    </source>
</reference>
<feature type="region of interest" description="Disordered" evidence="1">
    <location>
        <begin position="1"/>
        <end position="41"/>
    </location>
</feature>
<gene>
    <name evidence="2" type="ORF">FHR72_004411</name>
</gene>
<protein>
    <submittedName>
        <fullName evidence="2">2-polyprenyl-6-methoxyphenol hydroxylase-like FAD-dependent oxidoreductase</fullName>
    </submittedName>
</protein>
<dbReference type="EMBL" id="JACHVU010000012">
    <property type="protein sequence ID" value="MBB2992906.1"/>
    <property type="molecule type" value="Genomic_DNA"/>
</dbReference>
<accession>A0A839QFJ8</accession>
<comment type="caution">
    <text evidence="2">The sequence shown here is derived from an EMBL/GenBank/DDBJ whole genome shotgun (WGS) entry which is preliminary data.</text>
</comment>
<organism evidence="2 3">
    <name type="scientific">Mycolicibacterium iranicum</name>
    <name type="common">Mycobacterium iranicum</name>
    <dbReference type="NCBI Taxonomy" id="912594"/>
    <lineage>
        <taxon>Bacteria</taxon>
        <taxon>Bacillati</taxon>
        <taxon>Actinomycetota</taxon>
        <taxon>Actinomycetes</taxon>
        <taxon>Mycobacteriales</taxon>
        <taxon>Mycobacteriaceae</taxon>
        <taxon>Mycolicibacterium</taxon>
    </lineage>
</organism>
<dbReference type="Proteomes" id="UP000550501">
    <property type="component" value="Unassembled WGS sequence"/>
</dbReference>
<dbReference type="RefSeq" id="WP_221194210.1">
    <property type="nucleotide sequence ID" value="NZ_JACHVU010000012.1"/>
</dbReference>
<dbReference type="AlphaFoldDB" id="A0A839QFJ8"/>